<dbReference type="FunFam" id="1.10.10.1210:FF:000001">
    <property type="entry name" value="melanoma-associated antigen D1"/>
    <property type="match status" value="1"/>
</dbReference>
<dbReference type="InterPro" id="IPR037445">
    <property type="entry name" value="MAGE"/>
</dbReference>
<dbReference type="GeneTree" id="ENSGT00940000165012"/>
<dbReference type="PANTHER" id="PTHR11736:SF162">
    <property type="entry name" value="MELANOMA-ASSOCIATED ANTIGEN B4"/>
    <property type="match status" value="1"/>
</dbReference>
<dbReference type="Ensembl" id="ENSPANT00000012829.3">
    <property type="protein sequence ID" value="ENSPANP00000000957.3"/>
    <property type="gene ID" value="ENSPANG00000013547.3"/>
</dbReference>
<feature type="compositionally biased region" description="Low complexity" evidence="1">
    <location>
        <begin position="92"/>
        <end position="101"/>
    </location>
</feature>
<dbReference type="GO" id="GO:0000122">
    <property type="term" value="P:negative regulation of transcription by RNA polymerase II"/>
    <property type="evidence" value="ECO:0007669"/>
    <property type="project" value="TreeGrafter"/>
</dbReference>
<dbReference type="FunFam" id="1.10.10.1200:FF:000007">
    <property type="entry name" value="Melanoma-associated antigen C2"/>
    <property type="match status" value="1"/>
</dbReference>
<dbReference type="InterPro" id="IPR041898">
    <property type="entry name" value="MAGE_WH1"/>
</dbReference>
<dbReference type="SMART" id="SM01392">
    <property type="entry name" value="MAGE_N"/>
    <property type="match status" value="1"/>
</dbReference>
<sequence>MPRGQKSKLRAREKRQRTRAQTQDLKVGQATAAEKEESPSSSSSVLGDTPSSSLALGIPQKPQREPRTTPAAAAMSGTGPDEGEESQDEENASSSQASTSTERSLKDPLTRKTKMLVQFLLYKYKMKEPTTKAEMLKIISKKYKEHFPEIFRKVSQRTELVFGLALKEVNPTTHSYILVSMLGPTNDGNQSGAWSLPRNGLLMPLLSVIFLNGNCAGEEEIWEFLNMLGIYDGKRHLIFGEPRKLITQDLVQEKYLEYQQVPNSDPPRYQFLWGPRAYAETSKMKVLEFLAKVNDTTPNNFPLLYEEALRDEEERTGARPRVAARRGTTAVTSTYSRATSSSSSHPM</sequence>
<feature type="region of interest" description="Disordered" evidence="1">
    <location>
        <begin position="1"/>
        <end position="108"/>
    </location>
</feature>
<dbReference type="PANTHER" id="PTHR11736">
    <property type="entry name" value="MELANOMA-ASSOCIATED ANTIGEN MAGE ANTIGEN"/>
    <property type="match status" value="1"/>
</dbReference>
<dbReference type="AlphaFoldDB" id="A0A096MMX2"/>
<dbReference type="OrthoDB" id="205198at2759"/>
<protein>
    <submittedName>
        <fullName evidence="3">MAGE family member B4</fullName>
    </submittedName>
</protein>
<feature type="compositionally biased region" description="Low complexity" evidence="1">
    <location>
        <begin position="39"/>
        <end position="53"/>
    </location>
</feature>
<dbReference type="Pfam" id="PF12440">
    <property type="entry name" value="MAGE_N"/>
    <property type="match status" value="1"/>
</dbReference>
<dbReference type="Proteomes" id="UP000028761">
    <property type="component" value="Chromosome X"/>
</dbReference>
<reference evidence="3 4" key="1">
    <citation type="submission" date="2012-03" db="EMBL/GenBank/DDBJ databases">
        <title>Whole Genome Assembly of Papio anubis.</title>
        <authorList>
            <person name="Liu Y.L."/>
            <person name="Abraham K.A."/>
            <person name="Akbar H.A."/>
            <person name="Ali S.A."/>
            <person name="Anosike U.A."/>
            <person name="Aqrawi P.A."/>
            <person name="Arias F.A."/>
            <person name="Attaway T.A."/>
            <person name="Awwad R.A."/>
            <person name="Babu C.B."/>
            <person name="Bandaranaike D.B."/>
            <person name="Battles P.B."/>
            <person name="Bell A.B."/>
            <person name="Beltran B.B."/>
            <person name="Berhane-Mersha D.B."/>
            <person name="Bess C.B."/>
            <person name="Bickham C.B."/>
            <person name="Bolden T.B."/>
            <person name="Carter K.C."/>
            <person name="Chau D.C."/>
            <person name="Chavez A.C."/>
            <person name="Clerc-Blankenburg K.C."/>
            <person name="Coyle M.C."/>
            <person name="Dao M.D."/>
            <person name="Davila M.L.D."/>
            <person name="Davy-Carroll L.D."/>
            <person name="Denson S.D."/>
            <person name="Dinh H.D."/>
            <person name="Fernandez S.F."/>
            <person name="Fernando P.F."/>
            <person name="Forbes L.F."/>
            <person name="Francis C.F."/>
            <person name="Francisco L.F."/>
            <person name="Fu Q.F."/>
            <person name="Garcia-Iii R.G."/>
            <person name="Garrett T.G."/>
            <person name="Gross S.G."/>
            <person name="Gubbala S.G."/>
            <person name="Hirani K.H."/>
            <person name="Hogues M.H."/>
            <person name="Hollins B.H."/>
            <person name="Jackson L.J."/>
            <person name="Javaid M.J."/>
            <person name="Jhangiani S.J."/>
            <person name="Johnson A.J."/>
            <person name="Johnson B.J."/>
            <person name="Jones J.J."/>
            <person name="Joshi V.J."/>
            <person name="Kalu J.K."/>
            <person name="Khan N.K."/>
            <person name="Korchina V.K."/>
            <person name="Kovar C.K."/>
            <person name="Lago L.L."/>
            <person name="Lara F.L."/>
            <person name="Le T.-K.L."/>
            <person name="Lee S.L."/>
            <person name="Legall-Iii F.L."/>
            <person name="Lemon S.L."/>
            <person name="Liu J.L."/>
            <person name="Liu Y.-S.L."/>
            <person name="Liyanage D.L."/>
            <person name="Lopez J.L."/>
            <person name="Lorensuhewa L.L."/>
            <person name="Mata R.M."/>
            <person name="Mathew T.M."/>
            <person name="Mercado C.M."/>
            <person name="Mercado I.M."/>
            <person name="Morales K.M."/>
            <person name="Morgan M.M."/>
            <person name="Munidasa M.M."/>
            <person name="Ngo D.N."/>
            <person name="Nguyen L.N."/>
            <person name="Nguyen T.N."/>
            <person name="Nguyen N.N."/>
            <person name="Obregon M.O."/>
            <person name="Okwuonu G.O."/>
            <person name="Ongeri F.O."/>
            <person name="Onwere C.O."/>
            <person name="Osifeso I.O."/>
            <person name="Parra A.P."/>
            <person name="Patil S.P."/>
            <person name="Perez A.P."/>
            <person name="Perez Y.P."/>
            <person name="Pham C.P."/>
            <person name="Pu L.-L.P."/>
            <person name="Puazo M.P."/>
            <person name="Quiroz J.Q."/>
            <person name="Rouhana J.R."/>
            <person name="Ruiz M.R."/>
            <person name="Ruiz S.-J.R."/>
            <person name="Saada N.S."/>
            <person name="Santibanez J.S."/>
            <person name="Scheel M.S."/>
            <person name="Schneider B.S."/>
            <person name="Simmons D.S."/>
            <person name="Sisson I.S."/>
            <person name="Tang L.-Y.T."/>
            <person name="Thornton R.T."/>
            <person name="Tisius J.T."/>
            <person name="Toledanes G.T."/>
            <person name="Trejos Z.T."/>
            <person name="Usmani K.U."/>
            <person name="Varghese R.V."/>
            <person name="Vattathil S.V."/>
            <person name="Vee V.V."/>
            <person name="Walker D.W."/>
            <person name="Weissenberger G.W."/>
            <person name="White C.W."/>
            <person name="Williams A.W."/>
            <person name="Woodworth J.W."/>
            <person name="Wright R.W."/>
            <person name="Zhu Y.Z."/>
            <person name="Han Y.H."/>
            <person name="Newsham I.N."/>
            <person name="Nazareth L.N."/>
            <person name="Worley K.W."/>
            <person name="Muzny D.M."/>
            <person name="Rogers J.R."/>
            <person name="Gibbs R.G."/>
        </authorList>
    </citation>
    <scope>NUCLEOTIDE SEQUENCE [LARGE SCALE GENOMIC DNA]</scope>
</reference>
<dbReference type="SMART" id="SM01373">
    <property type="entry name" value="MAGE"/>
    <property type="match status" value="1"/>
</dbReference>
<feature type="compositionally biased region" description="Acidic residues" evidence="1">
    <location>
        <begin position="81"/>
        <end position="91"/>
    </location>
</feature>
<dbReference type="GeneID" id="101020928"/>
<reference evidence="3" key="2">
    <citation type="submission" date="2025-08" db="UniProtKB">
        <authorList>
            <consortium name="Ensembl"/>
        </authorList>
    </citation>
    <scope>IDENTIFICATION</scope>
</reference>
<dbReference type="InterPro" id="IPR041899">
    <property type="entry name" value="MAGE_WH2"/>
</dbReference>
<dbReference type="GO" id="GO:0005634">
    <property type="term" value="C:nucleus"/>
    <property type="evidence" value="ECO:0007669"/>
    <property type="project" value="TreeGrafter"/>
</dbReference>
<dbReference type="InterPro" id="IPR021072">
    <property type="entry name" value="MAGE_N"/>
</dbReference>
<dbReference type="Pfam" id="PF01454">
    <property type="entry name" value="MAGE"/>
    <property type="match status" value="1"/>
</dbReference>
<evidence type="ECO:0000313" key="3">
    <source>
        <dbReference type="Ensembl" id="ENSPANP00000000957.3"/>
    </source>
</evidence>
<proteinExistence type="predicted"/>
<evidence type="ECO:0000256" key="1">
    <source>
        <dbReference type="SAM" id="MobiDB-lite"/>
    </source>
</evidence>
<dbReference type="InterPro" id="IPR002190">
    <property type="entry name" value="MHD_dom"/>
</dbReference>
<feature type="region of interest" description="Disordered" evidence="1">
    <location>
        <begin position="312"/>
        <end position="347"/>
    </location>
</feature>
<feature type="domain" description="MAGE" evidence="2">
    <location>
        <begin position="109"/>
        <end position="308"/>
    </location>
</feature>
<gene>
    <name evidence="3" type="primary">MAGEB4</name>
</gene>
<accession>A0A096MMX2</accession>
<feature type="compositionally biased region" description="Low complexity" evidence="1">
    <location>
        <begin position="328"/>
        <end position="347"/>
    </location>
</feature>
<dbReference type="Gene3D" id="1.10.10.1210">
    <property type="entry name" value="MAGE homology domain, winged helix WH2 motif"/>
    <property type="match status" value="1"/>
</dbReference>
<feature type="compositionally biased region" description="Basic residues" evidence="1">
    <location>
        <begin position="1"/>
        <end position="18"/>
    </location>
</feature>
<dbReference type="STRING" id="9555.ENSPANP00000000957"/>
<name>A0A096MMX2_PAPAN</name>
<evidence type="ECO:0000313" key="4">
    <source>
        <dbReference type="Proteomes" id="UP000028761"/>
    </source>
</evidence>
<organism evidence="3 4">
    <name type="scientific">Papio anubis</name>
    <name type="common">Olive baboon</name>
    <dbReference type="NCBI Taxonomy" id="9555"/>
    <lineage>
        <taxon>Eukaryota</taxon>
        <taxon>Metazoa</taxon>
        <taxon>Chordata</taxon>
        <taxon>Craniata</taxon>
        <taxon>Vertebrata</taxon>
        <taxon>Euteleostomi</taxon>
        <taxon>Mammalia</taxon>
        <taxon>Eutheria</taxon>
        <taxon>Euarchontoglires</taxon>
        <taxon>Primates</taxon>
        <taxon>Haplorrhini</taxon>
        <taxon>Catarrhini</taxon>
        <taxon>Cercopithecidae</taxon>
        <taxon>Cercopithecinae</taxon>
        <taxon>Papio</taxon>
    </lineage>
</organism>
<dbReference type="OMA" id="NGNCARE"/>
<dbReference type="HOGENOM" id="CLU_039582_1_0_1"/>
<reference evidence="3" key="3">
    <citation type="submission" date="2025-09" db="UniProtKB">
        <authorList>
            <consortium name="Ensembl"/>
        </authorList>
    </citation>
    <scope>IDENTIFICATION</scope>
</reference>
<dbReference type="eggNOG" id="KOG4562">
    <property type="taxonomic scope" value="Eukaryota"/>
</dbReference>
<dbReference type="KEGG" id="panu:101020928"/>
<evidence type="ECO:0000259" key="2">
    <source>
        <dbReference type="PROSITE" id="PS50838"/>
    </source>
</evidence>
<keyword evidence="4" id="KW-1185">Reference proteome</keyword>
<dbReference type="Bgee" id="ENSPANG00000013547">
    <property type="expression patterns" value="Expressed in testis"/>
</dbReference>
<dbReference type="Gene3D" id="1.10.10.1200">
    <property type="entry name" value="MAGE homology domain, winged helix WH1 motif"/>
    <property type="match status" value="1"/>
</dbReference>
<dbReference type="PROSITE" id="PS50838">
    <property type="entry name" value="MAGE"/>
    <property type="match status" value="1"/>
</dbReference>